<name>A0A8B8ZPP7_PHODC</name>
<keyword evidence="2" id="KW-1185">Reference proteome</keyword>
<evidence type="ECO:0000313" key="2">
    <source>
        <dbReference type="Proteomes" id="UP000228380"/>
    </source>
</evidence>
<dbReference type="PANTHER" id="PTHR33240">
    <property type="entry name" value="OS08G0508500 PROTEIN"/>
    <property type="match status" value="1"/>
</dbReference>
<dbReference type="PANTHER" id="PTHR33240:SF15">
    <property type="entry name" value="GAG-PRO-LIKE PROTEIN"/>
    <property type="match status" value="1"/>
</dbReference>
<dbReference type="GeneID" id="120105243"/>
<dbReference type="Proteomes" id="UP000228380">
    <property type="component" value="Unplaced"/>
</dbReference>
<proteinExistence type="predicted"/>
<dbReference type="RefSeq" id="XP_038973463.1">
    <property type="nucleotide sequence ID" value="XM_039117535.1"/>
</dbReference>
<feature type="region of interest" description="Disordered" evidence="1">
    <location>
        <begin position="86"/>
        <end position="135"/>
    </location>
</feature>
<protein>
    <submittedName>
        <fullName evidence="3">Uncharacterized protein LOC120105243</fullName>
    </submittedName>
</protein>
<dbReference type="KEGG" id="pda:120105243"/>
<reference evidence="3" key="1">
    <citation type="submission" date="2025-08" db="UniProtKB">
        <authorList>
            <consortium name="RefSeq"/>
        </authorList>
    </citation>
    <scope>IDENTIFICATION</scope>
    <source>
        <tissue evidence="3">Young leaves</tissue>
    </source>
</reference>
<gene>
    <name evidence="3" type="primary">LOC120105243</name>
</gene>
<accession>A0A8B8ZPP7</accession>
<dbReference type="OrthoDB" id="1740536at2759"/>
<dbReference type="AlphaFoldDB" id="A0A8B8ZPP7"/>
<sequence>MPQGKYENYTPINAPRAEILIEIEGRNFFRPLPLMRDQGFRRNPWKYCRFHRDHGHDKEDCFHLGDEIEALIRRGVLNRFVRNRREERKPEENATLPENPNDNRPIAGTINTIRGGSSTEEPTEERTPPKRPRTSEAILLSDKDLERVETPHDDAVVISIIVNKFDVKRILVDNGSSANILYYGAFHKMGMTESQLRRMNAPLVGFTGDSVPVEGEISLLVTVGLAPRESTVRTDSEPMLPQPCARFLD</sequence>
<evidence type="ECO:0000256" key="1">
    <source>
        <dbReference type="SAM" id="MobiDB-lite"/>
    </source>
</evidence>
<organism evidence="2 3">
    <name type="scientific">Phoenix dactylifera</name>
    <name type="common">Date palm</name>
    <dbReference type="NCBI Taxonomy" id="42345"/>
    <lineage>
        <taxon>Eukaryota</taxon>
        <taxon>Viridiplantae</taxon>
        <taxon>Streptophyta</taxon>
        <taxon>Embryophyta</taxon>
        <taxon>Tracheophyta</taxon>
        <taxon>Spermatophyta</taxon>
        <taxon>Magnoliopsida</taxon>
        <taxon>Liliopsida</taxon>
        <taxon>Arecaceae</taxon>
        <taxon>Coryphoideae</taxon>
        <taxon>Phoeniceae</taxon>
        <taxon>Phoenix</taxon>
    </lineage>
</organism>
<evidence type="ECO:0000313" key="3">
    <source>
        <dbReference type="RefSeq" id="XP_038973463.1"/>
    </source>
</evidence>